<organism evidence="1">
    <name type="scientific">Rhipicephalus zambeziensis</name>
    <dbReference type="NCBI Taxonomy" id="60191"/>
    <lineage>
        <taxon>Eukaryota</taxon>
        <taxon>Metazoa</taxon>
        <taxon>Ecdysozoa</taxon>
        <taxon>Arthropoda</taxon>
        <taxon>Chelicerata</taxon>
        <taxon>Arachnida</taxon>
        <taxon>Acari</taxon>
        <taxon>Parasitiformes</taxon>
        <taxon>Ixodida</taxon>
        <taxon>Ixodoidea</taxon>
        <taxon>Ixodidae</taxon>
        <taxon>Rhipicephalinae</taxon>
        <taxon>Rhipicephalus</taxon>
        <taxon>Rhipicephalus</taxon>
    </lineage>
</organism>
<protein>
    <submittedName>
        <fullName evidence="1">Uncharacterized protein</fullName>
    </submittedName>
</protein>
<accession>A0A224Y916</accession>
<dbReference type="EMBL" id="GFPF01002159">
    <property type="protein sequence ID" value="MAA13305.1"/>
    <property type="molecule type" value="Transcribed_RNA"/>
</dbReference>
<reference evidence="1" key="1">
    <citation type="journal article" date="2017" name="Parasit. Vectors">
        <title>Sialotranscriptomics of Rhipicephalus zambeziensis reveals intricate expression profiles of secretory proteins and suggests tight temporal transcriptional regulation during blood-feeding.</title>
        <authorList>
            <person name="de Castro M.H."/>
            <person name="de Klerk D."/>
            <person name="Pienaar R."/>
            <person name="Rees D.J.G."/>
            <person name="Mans B.J."/>
        </authorList>
    </citation>
    <scope>NUCLEOTIDE SEQUENCE</scope>
    <source>
        <tissue evidence="1">Salivary glands</tissue>
    </source>
</reference>
<proteinExistence type="predicted"/>
<dbReference type="AlphaFoldDB" id="A0A224Y916"/>
<name>A0A224Y916_9ACAR</name>
<sequence>MRTSVIQLSDKDLLISNLVQTFRPHLVLKPIRCSLRIVIQTYQCIPTFKVQCNNASKFRKKLLYSNFGATRSSINNAVPLNAARSSITMTIQATTKTFLDVTLINYCPVKGLL</sequence>
<evidence type="ECO:0000313" key="1">
    <source>
        <dbReference type="EMBL" id="MAA13305.1"/>
    </source>
</evidence>